<dbReference type="AlphaFoldDB" id="A0A380YL02"/>
<accession>A0A380YL02</accession>
<dbReference type="GO" id="GO:0042834">
    <property type="term" value="F:peptidoglycan binding"/>
    <property type="evidence" value="ECO:0007669"/>
    <property type="project" value="InterPro"/>
</dbReference>
<dbReference type="GeneID" id="93071088"/>
<feature type="domain" description="SPOR" evidence="2">
    <location>
        <begin position="287"/>
        <end position="363"/>
    </location>
</feature>
<dbReference type="OrthoDB" id="653949at2"/>
<dbReference type="InterPro" id="IPR041268">
    <property type="entry name" value="HU-CCDC81_bac_2"/>
</dbReference>
<dbReference type="Pfam" id="PF18174">
    <property type="entry name" value="HU-CCDC81_bac_1"/>
    <property type="match status" value="1"/>
</dbReference>
<feature type="transmembrane region" description="Helical" evidence="1">
    <location>
        <begin position="167"/>
        <end position="190"/>
    </location>
</feature>
<evidence type="ECO:0000256" key="1">
    <source>
        <dbReference type="SAM" id="Phobius"/>
    </source>
</evidence>
<keyword evidence="1" id="KW-1133">Transmembrane helix</keyword>
<dbReference type="EMBL" id="UFSX01000001">
    <property type="protein sequence ID" value="SUV29197.1"/>
    <property type="molecule type" value="Genomic_DNA"/>
</dbReference>
<dbReference type="InterPro" id="IPR007730">
    <property type="entry name" value="SPOR-like_dom"/>
</dbReference>
<dbReference type="Proteomes" id="UP000254424">
    <property type="component" value="Unassembled WGS sequence"/>
</dbReference>
<dbReference type="Pfam" id="PF05036">
    <property type="entry name" value="SPOR"/>
    <property type="match status" value="1"/>
</dbReference>
<dbReference type="PROSITE" id="PS51724">
    <property type="entry name" value="SPOR"/>
    <property type="match status" value="1"/>
</dbReference>
<dbReference type="InterPro" id="IPR040495">
    <property type="entry name" value="HU-CCDC81_bac_1"/>
</dbReference>
<dbReference type="RefSeq" id="WP_004290982.1">
    <property type="nucleotide sequence ID" value="NZ_CABKNQ010000018.1"/>
</dbReference>
<protein>
    <submittedName>
        <fullName evidence="3">Sporulation domain-containing protein</fullName>
    </submittedName>
</protein>
<keyword evidence="1" id="KW-0472">Membrane</keyword>
<sequence length="364" mass="40336">MIELAQYIEVLLLENDCVIVPGLGGFVAHYAPAMRVAEENTFLPPTRTIGFNPQLKMNDGLLVQSYMAVYGTDFSDATKIVDKTVKELLSLLHEDGKADLPNVGELRYSIHDTYDFVPYNNKITTPHLYGLDCFEMQELTVLRKPYDNKAVPFTPAVRKEKKRAYRIGINPSYLTNAAAMIAIVALFFFFSTPIENTEVVEANYARLLPGDLFEQIEKQSLAITPIVVRQQPRAKKARASQANLSQTANKKTVAPVAVKEVKVRQQPVAVPASRPETETAPTVSVPQPTNMPYHIIVASVGTEKDANAMAQQLVAKGYAGAKAIIGDGKMRVSIQSCATEKEAYRALNQIRLDETYQSAWVLKK</sequence>
<reference evidence="3 4" key="1">
    <citation type="submission" date="2018-06" db="EMBL/GenBank/DDBJ databases">
        <authorList>
            <consortium name="Pathogen Informatics"/>
            <person name="Doyle S."/>
        </authorList>
    </citation>
    <scope>NUCLEOTIDE SEQUENCE [LARGE SCALE GENOMIC DNA]</scope>
    <source>
        <strain evidence="3 4">NCTC11155</strain>
    </source>
</reference>
<dbReference type="SUPFAM" id="SSF110997">
    <property type="entry name" value="Sporulation related repeat"/>
    <property type="match status" value="1"/>
</dbReference>
<dbReference type="Pfam" id="PF18175">
    <property type="entry name" value="HU-CCDC81_bac_2"/>
    <property type="match status" value="1"/>
</dbReference>
<evidence type="ECO:0000313" key="3">
    <source>
        <dbReference type="EMBL" id="SUV29197.1"/>
    </source>
</evidence>
<name>A0A380YL02_9BACE</name>
<keyword evidence="1" id="KW-0812">Transmembrane</keyword>
<dbReference type="STRING" id="483216.BACEGG_02670"/>
<evidence type="ECO:0000259" key="2">
    <source>
        <dbReference type="PROSITE" id="PS51724"/>
    </source>
</evidence>
<dbReference type="Gene3D" id="3.30.70.1070">
    <property type="entry name" value="Sporulation related repeat"/>
    <property type="match status" value="1"/>
</dbReference>
<proteinExistence type="predicted"/>
<organism evidence="3 4">
    <name type="scientific">Bacteroides eggerthii</name>
    <dbReference type="NCBI Taxonomy" id="28111"/>
    <lineage>
        <taxon>Bacteria</taxon>
        <taxon>Pseudomonadati</taxon>
        <taxon>Bacteroidota</taxon>
        <taxon>Bacteroidia</taxon>
        <taxon>Bacteroidales</taxon>
        <taxon>Bacteroidaceae</taxon>
        <taxon>Bacteroides</taxon>
    </lineage>
</organism>
<dbReference type="InterPro" id="IPR036680">
    <property type="entry name" value="SPOR-like_sf"/>
</dbReference>
<evidence type="ECO:0000313" key="4">
    <source>
        <dbReference type="Proteomes" id="UP000254424"/>
    </source>
</evidence>
<gene>
    <name evidence="3" type="ORF">NCTC11155_01169</name>
</gene>